<keyword evidence="3" id="KW-0808">Transferase</keyword>
<feature type="transmembrane region" description="Helical" evidence="1">
    <location>
        <begin position="83"/>
        <end position="102"/>
    </location>
</feature>
<dbReference type="AlphaFoldDB" id="A0A844G9W6"/>
<protein>
    <submittedName>
        <fullName evidence="3">Glycosyltransferase family 4 protein</fullName>
    </submittedName>
</protein>
<sequence length="390" mass="44632">MKILILTERFFPEEFLINDLAAEWRSAGHEVEVLTQVPSYPGDRIFSGYRNRLFQTTREFHEIPVHRVRTVLGYNTGGVKRKIVNYLSFAFWTSLWALANGWRCDRVFAYHTGPLSMASAGMIFRFVWWRKCMIWTQDVWPDTVYSYGIRPTLPMRLFLNLVVRSIYTAFRTITVSCPGFVGKLKPYTRKKVVFLPQWTTHDTPLPPRRADGKKIFTFAGNIGSVQNLDKVIDAFGKRNRADAELRIVGGGIYLDRLQKQAVDNGFRNIVFTGRRPSEEMPEYFAESDVLIISLKPEFDLTIPAKFQAYIAAGRPILGLVRGDTADLIRQHDLGLVADPADEAAIGRAFDAMCEAPAARFADWREHALALSRDEFSREKTIRNMTNLLVH</sequence>
<dbReference type="PANTHER" id="PTHR12526:SF630">
    <property type="entry name" value="GLYCOSYLTRANSFERASE"/>
    <property type="match status" value="1"/>
</dbReference>
<feature type="domain" description="Glycosyltransferase subfamily 4-like N-terminal" evidence="2">
    <location>
        <begin position="18"/>
        <end position="184"/>
    </location>
</feature>
<dbReference type="GO" id="GO:0016757">
    <property type="term" value="F:glycosyltransferase activity"/>
    <property type="evidence" value="ECO:0007669"/>
    <property type="project" value="UniProtKB-ARBA"/>
</dbReference>
<keyword evidence="4" id="KW-1185">Reference proteome</keyword>
<keyword evidence="1" id="KW-1133">Transmembrane helix</keyword>
<evidence type="ECO:0000313" key="3">
    <source>
        <dbReference type="EMBL" id="MST99188.1"/>
    </source>
</evidence>
<dbReference type="Proteomes" id="UP000435649">
    <property type="component" value="Unassembled WGS sequence"/>
</dbReference>
<dbReference type="Gene3D" id="3.40.50.2000">
    <property type="entry name" value="Glycogen Phosphorylase B"/>
    <property type="match status" value="2"/>
</dbReference>
<dbReference type="Pfam" id="PF13692">
    <property type="entry name" value="Glyco_trans_1_4"/>
    <property type="match status" value="1"/>
</dbReference>
<evidence type="ECO:0000313" key="4">
    <source>
        <dbReference type="Proteomes" id="UP000435649"/>
    </source>
</evidence>
<dbReference type="PANTHER" id="PTHR12526">
    <property type="entry name" value="GLYCOSYLTRANSFERASE"/>
    <property type="match status" value="1"/>
</dbReference>
<dbReference type="InterPro" id="IPR028098">
    <property type="entry name" value="Glyco_trans_4-like_N"/>
</dbReference>
<organism evidence="3 4">
    <name type="scientific">Victivallis lenta</name>
    <dbReference type="NCBI Taxonomy" id="2606640"/>
    <lineage>
        <taxon>Bacteria</taxon>
        <taxon>Pseudomonadati</taxon>
        <taxon>Lentisphaerota</taxon>
        <taxon>Lentisphaeria</taxon>
        <taxon>Victivallales</taxon>
        <taxon>Victivallaceae</taxon>
        <taxon>Victivallis</taxon>
    </lineage>
</organism>
<keyword evidence="1" id="KW-0472">Membrane</keyword>
<gene>
    <name evidence="3" type="ORF">FYJ85_19345</name>
</gene>
<dbReference type="SUPFAM" id="SSF53756">
    <property type="entry name" value="UDP-Glycosyltransferase/glycogen phosphorylase"/>
    <property type="match status" value="1"/>
</dbReference>
<dbReference type="EMBL" id="VUNS01000031">
    <property type="protein sequence ID" value="MST99188.1"/>
    <property type="molecule type" value="Genomic_DNA"/>
</dbReference>
<evidence type="ECO:0000259" key="2">
    <source>
        <dbReference type="Pfam" id="PF13579"/>
    </source>
</evidence>
<dbReference type="CDD" id="cd03794">
    <property type="entry name" value="GT4_WbuB-like"/>
    <property type="match status" value="1"/>
</dbReference>
<feature type="transmembrane region" description="Helical" evidence="1">
    <location>
        <begin position="108"/>
        <end position="128"/>
    </location>
</feature>
<comment type="caution">
    <text evidence="3">The sequence shown here is derived from an EMBL/GenBank/DDBJ whole genome shotgun (WGS) entry which is preliminary data.</text>
</comment>
<evidence type="ECO:0000256" key="1">
    <source>
        <dbReference type="SAM" id="Phobius"/>
    </source>
</evidence>
<accession>A0A844G9W6</accession>
<proteinExistence type="predicted"/>
<dbReference type="RefSeq" id="WP_154420351.1">
    <property type="nucleotide sequence ID" value="NZ_VUNS01000031.1"/>
</dbReference>
<keyword evidence="1" id="KW-0812">Transmembrane</keyword>
<reference evidence="3 4" key="1">
    <citation type="submission" date="2019-08" db="EMBL/GenBank/DDBJ databases">
        <title>In-depth cultivation of the pig gut microbiome towards novel bacterial diversity and tailored functional studies.</title>
        <authorList>
            <person name="Wylensek D."/>
            <person name="Hitch T.C.A."/>
            <person name="Clavel T."/>
        </authorList>
    </citation>
    <scope>NUCLEOTIDE SEQUENCE [LARGE SCALE GENOMIC DNA]</scope>
    <source>
        <strain evidence="3 4">BBE-744-WT-12</strain>
    </source>
</reference>
<name>A0A844G9W6_9BACT</name>
<dbReference type="Pfam" id="PF13579">
    <property type="entry name" value="Glyco_trans_4_4"/>
    <property type="match status" value="1"/>
</dbReference>